<keyword evidence="15" id="KW-1185">Reference proteome</keyword>
<evidence type="ECO:0000256" key="8">
    <source>
        <dbReference type="PROSITE-ProRule" id="PRU01360"/>
    </source>
</evidence>
<evidence type="ECO:0000313" key="14">
    <source>
        <dbReference type="EMBL" id="MCE0743974.1"/>
    </source>
</evidence>
<dbReference type="InterPro" id="IPR039426">
    <property type="entry name" value="TonB-dep_rcpt-like"/>
</dbReference>
<reference evidence="14 15" key="1">
    <citation type="submission" date="2021-12" db="EMBL/GenBank/DDBJ databases">
        <title>Genome sequence of Acetobacter sicerae DmPark20a_162.</title>
        <authorList>
            <person name="Chaston J.M."/>
        </authorList>
    </citation>
    <scope>NUCLEOTIDE SEQUENCE [LARGE SCALE GENOMIC DNA]</scope>
    <source>
        <strain evidence="14 15">DmPark20a_162</strain>
    </source>
</reference>
<comment type="similarity">
    <text evidence="8 9">Belongs to the TonB-dependent receptor family.</text>
</comment>
<name>A0ABS8VY06_9PROT</name>
<evidence type="ECO:0000256" key="1">
    <source>
        <dbReference type="ARBA" id="ARBA00004571"/>
    </source>
</evidence>
<dbReference type="RefSeq" id="WP_232877591.1">
    <property type="nucleotide sequence ID" value="NZ_JAJSOJ010000025.1"/>
</dbReference>
<gene>
    <name evidence="14" type="ORF">LWC05_08780</name>
</gene>
<organism evidence="14 15">
    <name type="scientific">Acetobacter sicerae</name>
    <dbReference type="NCBI Taxonomy" id="85325"/>
    <lineage>
        <taxon>Bacteria</taxon>
        <taxon>Pseudomonadati</taxon>
        <taxon>Pseudomonadota</taxon>
        <taxon>Alphaproteobacteria</taxon>
        <taxon>Acetobacterales</taxon>
        <taxon>Acetobacteraceae</taxon>
        <taxon>Acetobacter</taxon>
    </lineage>
</organism>
<dbReference type="PANTHER" id="PTHR47234">
    <property type="match status" value="1"/>
</dbReference>
<keyword evidence="4 8" id="KW-0812">Transmembrane</keyword>
<comment type="caution">
    <text evidence="14">The sequence shown here is derived from an EMBL/GenBank/DDBJ whole genome shotgun (WGS) entry which is preliminary data.</text>
</comment>
<comment type="subcellular location">
    <subcellularLocation>
        <location evidence="1 8">Cell outer membrane</location>
        <topology evidence="1 8">Multi-pass membrane protein</topology>
    </subcellularLocation>
</comment>
<dbReference type="Proteomes" id="UP001521074">
    <property type="component" value="Unassembled WGS sequence"/>
</dbReference>
<keyword evidence="5 9" id="KW-0798">TonB box</keyword>
<sequence>MHRTVLLMSTVSLVSIATPALSATTISKATLHRTKHPLSADNRQTAQNVSVKPSVRRLHSQQKSRDAGRDNAEEIHVSGGHAYRRAARNSSTPVTVISSVELRRSGQINLADAIARIDPSITTQAQGWDSAALTSSIRMRGLNPNEVLVLVDGKRRHTTGNIVTDAGPLQGSTPVDLNMIPTSAIDHIEVLRDGAGARYGADAVAGVINIITKKAAYGLNVVTDTGADAYNGDGWRYRVGADGGLKWGNDGFLHLSGEVYHKDFFISKSRSTRDHRWSQGDTWNPYSDHSVSTPEETRENLSIEWGKGITEEIETYGLITYAHRHAETNQHYRLPSAAPSVYPAGFAPIETIEENDFQANLGVKGHNLFGFDWDLSTLYGEDDEDLGVNNTINSNMLTNQGWSPTRVRTSSYRLSQWTSNFDAHRAFNIANTVPVTFSLGAEHRLEMYHIQAGEPASYLNGGTAAWAGLTEQSAGSWERHVWSGYLDGDFHPLKHWDLDFAGRFEHYTDAGNAETGKISTRYDFTRRIAVRATISNGFRAPSLPESHFSSLNVSPTGATGLLGATDAAAAQIGATKLKAERSTNVEGGFILEPVDDFHVSVDVYQINIRNRINGSNYVSGQTAYDAISRTGITLPSGLDLSNVQANYLANIGSTRTQGLDIQADYRWRLHRYGTLDLSLMLNLNRTRMQHINSNAFGQSLASAQTIAYLTTASPRSKIILNAYWTKDNWDVNIRETRYGQTSSMLSYYDLAPANLQYSTTQFAPFVNTPVWLTDLEVGYRVNPHWHFAVGANNIFNMRPCKVNPVNNYLGASIYDAHGANIGFEGAYYYGRINATF</sequence>
<dbReference type="SUPFAM" id="SSF56935">
    <property type="entry name" value="Porins"/>
    <property type="match status" value="1"/>
</dbReference>
<feature type="compositionally biased region" description="Basic and acidic residues" evidence="10">
    <location>
        <begin position="63"/>
        <end position="72"/>
    </location>
</feature>
<dbReference type="EMBL" id="JAJSOJ010000025">
    <property type="protein sequence ID" value="MCE0743974.1"/>
    <property type="molecule type" value="Genomic_DNA"/>
</dbReference>
<dbReference type="InterPro" id="IPR036942">
    <property type="entry name" value="Beta-barrel_TonB_sf"/>
</dbReference>
<dbReference type="InterPro" id="IPR037066">
    <property type="entry name" value="Plug_dom_sf"/>
</dbReference>
<evidence type="ECO:0000256" key="10">
    <source>
        <dbReference type="SAM" id="MobiDB-lite"/>
    </source>
</evidence>
<feature type="chain" id="PRO_5046740637" evidence="11">
    <location>
        <begin position="23"/>
        <end position="836"/>
    </location>
</feature>
<dbReference type="Pfam" id="PF00593">
    <property type="entry name" value="TonB_dep_Rec_b-barrel"/>
    <property type="match status" value="1"/>
</dbReference>
<keyword evidence="14" id="KW-0675">Receptor</keyword>
<dbReference type="Pfam" id="PF07715">
    <property type="entry name" value="Plug"/>
    <property type="match status" value="1"/>
</dbReference>
<keyword evidence="2 8" id="KW-0813">Transport</keyword>
<dbReference type="PANTHER" id="PTHR47234:SF3">
    <property type="entry name" value="SECRETIN_TONB SHORT N-TERMINAL DOMAIN-CONTAINING PROTEIN"/>
    <property type="match status" value="1"/>
</dbReference>
<keyword evidence="6 8" id="KW-0472">Membrane</keyword>
<evidence type="ECO:0000256" key="9">
    <source>
        <dbReference type="RuleBase" id="RU003357"/>
    </source>
</evidence>
<evidence type="ECO:0000256" key="4">
    <source>
        <dbReference type="ARBA" id="ARBA00022692"/>
    </source>
</evidence>
<dbReference type="InterPro" id="IPR000531">
    <property type="entry name" value="Beta-barrel_TonB"/>
</dbReference>
<dbReference type="PROSITE" id="PS52016">
    <property type="entry name" value="TONB_DEPENDENT_REC_3"/>
    <property type="match status" value="1"/>
</dbReference>
<evidence type="ECO:0000259" key="12">
    <source>
        <dbReference type="Pfam" id="PF00593"/>
    </source>
</evidence>
<keyword evidence="7 8" id="KW-0998">Cell outer membrane</keyword>
<feature type="signal peptide" evidence="11">
    <location>
        <begin position="1"/>
        <end position="22"/>
    </location>
</feature>
<dbReference type="InterPro" id="IPR012910">
    <property type="entry name" value="Plug_dom"/>
</dbReference>
<protein>
    <submittedName>
        <fullName evidence="14">TonB-dependent receptor</fullName>
    </submittedName>
</protein>
<evidence type="ECO:0000313" key="15">
    <source>
        <dbReference type="Proteomes" id="UP001521074"/>
    </source>
</evidence>
<evidence type="ECO:0000256" key="11">
    <source>
        <dbReference type="SAM" id="SignalP"/>
    </source>
</evidence>
<dbReference type="Gene3D" id="2.170.130.10">
    <property type="entry name" value="TonB-dependent receptor, plug domain"/>
    <property type="match status" value="1"/>
</dbReference>
<evidence type="ECO:0000256" key="5">
    <source>
        <dbReference type="ARBA" id="ARBA00023077"/>
    </source>
</evidence>
<evidence type="ECO:0000256" key="6">
    <source>
        <dbReference type="ARBA" id="ARBA00023136"/>
    </source>
</evidence>
<keyword evidence="11" id="KW-0732">Signal</keyword>
<feature type="region of interest" description="Disordered" evidence="10">
    <location>
        <begin position="42"/>
        <end position="72"/>
    </location>
</feature>
<keyword evidence="3 8" id="KW-1134">Transmembrane beta strand</keyword>
<evidence type="ECO:0000259" key="13">
    <source>
        <dbReference type="Pfam" id="PF07715"/>
    </source>
</evidence>
<dbReference type="CDD" id="cd01347">
    <property type="entry name" value="ligand_gated_channel"/>
    <property type="match status" value="1"/>
</dbReference>
<feature type="domain" description="TonB-dependent receptor-like beta-barrel" evidence="12">
    <location>
        <begin position="351"/>
        <end position="794"/>
    </location>
</feature>
<evidence type="ECO:0000256" key="7">
    <source>
        <dbReference type="ARBA" id="ARBA00023237"/>
    </source>
</evidence>
<proteinExistence type="inferred from homology"/>
<dbReference type="Gene3D" id="2.40.170.20">
    <property type="entry name" value="TonB-dependent receptor, beta-barrel domain"/>
    <property type="match status" value="1"/>
</dbReference>
<accession>A0ABS8VY06</accession>
<feature type="compositionally biased region" description="Polar residues" evidence="10">
    <location>
        <begin position="42"/>
        <end position="51"/>
    </location>
</feature>
<evidence type="ECO:0000256" key="3">
    <source>
        <dbReference type="ARBA" id="ARBA00022452"/>
    </source>
</evidence>
<feature type="domain" description="TonB-dependent receptor plug" evidence="13">
    <location>
        <begin position="88"/>
        <end position="207"/>
    </location>
</feature>
<evidence type="ECO:0000256" key="2">
    <source>
        <dbReference type="ARBA" id="ARBA00022448"/>
    </source>
</evidence>